<proteinExistence type="predicted"/>
<dbReference type="Gene3D" id="3.40.50.10540">
    <property type="entry name" value="Crotonobetainyl-coa:carnitine coa-transferase, domain 1"/>
    <property type="match status" value="1"/>
</dbReference>
<organism evidence="1">
    <name type="scientific">Castellaniella ginsengisoli</name>
    <dbReference type="NCBI Taxonomy" id="546114"/>
    <lineage>
        <taxon>Bacteria</taxon>
        <taxon>Pseudomonadati</taxon>
        <taxon>Pseudomonadota</taxon>
        <taxon>Betaproteobacteria</taxon>
        <taxon>Burkholderiales</taxon>
        <taxon>Alcaligenaceae</taxon>
        <taxon>Castellaniella</taxon>
    </lineage>
</organism>
<dbReference type="InterPro" id="IPR023606">
    <property type="entry name" value="CoA-Trfase_III_dom_1_sf"/>
</dbReference>
<dbReference type="AlphaFoldDB" id="A0AB39CKN7"/>
<accession>A0AB39CKN7</accession>
<name>A0AB39CKN7_9BURK</name>
<reference evidence="1" key="1">
    <citation type="submission" date="2024-05" db="EMBL/GenBank/DDBJ databases">
        <authorList>
            <person name="Luo Y.-C."/>
            <person name="Nicholds J."/>
            <person name="Mortimer T."/>
            <person name="Maboni G."/>
        </authorList>
    </citation>
    <scope>NUCLEOTIDE SEQUENCE</scope>
    <source>
        <strain evidence="2">151836</strain>
        <strain evidence="1">153920</strain>
    </source>
</reference>
<gene>
    <name evidence="1" type="ORF">ABRY99_02650</name>
    <name evidence="2" type="ORF">ABRZ04_00680</name>
</gene>
<dbReference type="SUPFAM" id="SSF89796">
    <property type="entry name" value="CoA-transferase family III (CaiB/BaiF)"/>
    <property type="match status" value="2"/>
</dbReference>
<dbReference type="PANTHER" id="PTHR48228">
    <property type="entry name" value="SUCCINYL-COA--D-CITRAMALATE COA-TRANSFERASE"/>
    <property type="match status" value="1"/>
</dbReference>
<dbReference type="InterPro" id="IPR003673">
    <property type="entry name" value="CoA-Trfase_fam_III"/>
</dbReference>
<evidence type="ECO:0000313" key="1">
    <source>
        <dbReference type="EMBL" id="XDJ42494.1"/>
    </source>
</evidence>
<dbReference type="GO" id="GO:0016740">
    <property type="term" value="F:transferase activity"/>
    <property type="evidence" value="ECO:0007669"/>
    <property type="project" value="UniProtKB-KW"/>
</dbReference>
<protein>
    <submittedName>
        <fullName evidence="1">CoA transferase</fullName>
    </submittedName>
</protein>
<sequence>MTHLMSPSDHVGMLESMLSAIGVEAPPGSVCVAGRAGLASRYPVSGLACAALGAAALMVARRSRPEAPRPVLIDRARASWWFGFSLQPMGWVLPEVRDAVTGDYAARDGWIRLHANAAHHRRRALAALGLSDDASRGVIAGRIRHEGADAVEAAIVEQGGCAAALRAPGAWRDHPQGRAVAAEPLVHRLPGAAGAATHGAPDPVRPLAGVRVLDLTRVLAGPTATRFLAAYGAQVLRLDPAWWEEPGMVPEVTVGKRCAVLDLRSPEGLAQIQKLLAQADVLVHGYRPGALDALGLDTGTLQAIRPGLVDVCLDAWGWTGPWRERRGFDSLVQMSAGLAWAGEEAAPDPLPVQALDQSAGYLMAACVLRGLELRRESGRGGVWRVSLARMARLLQDAADAGFVVPPVLEAAPDAAYDPAIERTAWGPAQRLRAPCLVTDARWAWDLPAGPLRGSPPEWW</sequence>
<dbReference type="PANTHER" id="PTHR48228:SF4">
    <property type="entry name" value="BLR3030 PROTEIN"/>
    <property type="match status" value="1"/>
</dbReference>
<dbReference type="InterPro" id="IPR050509">
    <property type="entry name" value="CoA-transferase_III"/>
</dbReference>
<dbReference type="EMBL" id="CP158252">
    <property type="protein sequence ID" value="XDJ42494.1"/>
    <property type="molecule type" value="Genomic_DNA"/>
</dbReference>
<dbReference type="EMBL" id="CP158254">
    <property type="protein sequence ID" value="XDJ47621.1"/>
    <property type="molecule type" value="Genomic_DNA"/>
</dbReference>
<keyword evidence="1" id="KW-0808">Transferase</keyword>
<dbReference type="RefSeq" id="WP_368640008.1">
    <property type="nucleotide sequence ID" value="NZ_CP158252.1"/>
</dbReference>
<evidence type="ECO:0000313" key="2">
    <source>
        <dbReference type="EMBL" id="XDJ47621.1"/>
    </source>
</evidence>
<dbReference type="Pfam" id="PF02515">
    <property type="entry name" value="CoA_transf_3"/>
    <property type="match status" value="1"/>
</dbReference>